<evidence type="ECO:0000313" key="5">
    <source>
        <dbReference type="Proteomes" id="UP000248729"/>
    </source>
</evidence>
<dbReference type="Proteomes" id="UP000248729">
    <property type="component" value="Unassembled WGS sequence"/>
</dbReference>
<dbReference type="Proteomes" id="UP000236547">
    <property type="component" value="Unassembled WGS sequence"/>
</dbReference>
<dbReference type="Pfam" id="PF13521">
    <property type="entry name" value="AAA_28"/>
    <property type="match status" value="1"/>
</dbReference>
<comment type="caution">
    <text evidence="3">The sequence shown here is derived from an EMBL/GenBank/DDBJ whole genome shotgun (WGS) entry which is preliminary data.</text>
</comment>
<dbReference type="Gene3D" id="3.40.50.300">
    <property type="entry name" value="P-loop containing nucleotide triphosphate hydrolases"/>
    <property type="match status" value="1"/>
</dbReference>
<protein>
    <submittedName>
        <fullName evidence="2 3">ATPase</fullName>
    </submittedName>
</protein>
<organism evidence="3 5">
    <name type="scientific">Vibrio diazotrophicus</name>
    <dbReference type="NCBI Taxonomy" id="685"/>
    <lineage>
        <taxon>Bacteria</taxon>
        <taxon>Pseudomonadati</taxon>
        <taxon>Pseudomonadota</taxon>
        <taxon>Gammaproteobacteria</taxon>
        <taxon>Vibrionales</taxon>
        <taxon>Vibrionaceae</taxon>
        <taxon>Vibrio</taxon>
    </lineage>
</organism>
<evidence type="ECO:0000313" key="4">
    <source>
        <dbReference type="Proteomes" id="UP000236547"/>
    </source>
</evidence>
<dbReference type="SUPFAM" id="SSF52540">
    <property type="entry name" value="P-loop containing nucleoside triphosphate hydrolases"/>
    <property type="match status" value="1"/>
</dbReference>
<dbReference type="InterPro" id="IPR027417">
    <property type="entry name" value="P-loop_NTPase"/>
</dbReference>
<evidence type="ECO:0000313" key="2">
    <source>
        <dbReference type="EMBL" id="PNI02817.1"/>
    </source>
</evidence>
<evidence type="ECO:0000313" key="3">
    <source>
        <dbReference type="EMBL" id="RAS67710.1"/>
    </source>
</evidence>
<proteinExistence type="predicted"/>
<dbReference type="AlphaFoldDB" id="A0A329EEX5"/>
<sequence>MFPVIITGGPGAGKTTLIKALSDRGFTTFQESSRDLIEQQSQLKDGILPWENMSGFAALCFEVMKQQKSKASEHSIAFLDRAIPDICGYLKGAGIEPDKQYLLESKGYFRKVFVCCPHQDIYVQDEIRPYPFEEALDIHYRLVDIYQQFGYCCIEVPFKTVNERVEFVLNNISTTCSGNIVWFIYQS</sequence>
<reference evidence="3 5" key="2">
    <citation type="submission" date="2018-06" db="EMBL/GenBank/DDBJ databases">
        <title>Freshwater and sediment microbial communities from various areas in North America, analyzing microbe dynamics in response to fracking.</title>
        <authorList>
            <person name="Lamendella R."/>
        </authorList>
    </citation>
    <scope>NUCLEOTIDE SEQUENCE [LARGE SCALE GENOMIC DNA]</scope>
    <source>
        <strain evidence="3 5">99A</strain>
    </source>
</reference>
<gene>
    <name evidence="2" type="ORF">C1O25_04060</name>
    <name evidence="3" type="ORF">DET48_104244</name>
</gene>
<feature type="domain" description="NadR/Ttd14 AAA" evidence="1">
    <location>
        <begin position="4"/>
        <end position="164"/>
    </location>
</feature>
<dbReference type="InterPro" id="IPR038727">
    <property type="entry name" value="NadR/Ttd14_AAA_dom"/>
</dbReference>
<accession>A0A329EEX5</accession>
<dbReference type="EMBL" id="POSM01000003">
    <property type="protein sequence ID" value="PNI02817.1"/>
    <property type="molecule type" value="Genomic_DNA"/>
</dbReference>
<name>A0A329EEX5_VIBDI</name>
<reference evidence="2 4" key="1">
    <citation type="submission" date="2018-01" db="EMBL/GenBank/DDBJ databases">
        <title>Draft genome sequences of six Vibrio diazotrophicus strains isolated from deep-sea sediments of the Baltic Sea.</title>
        <authorList>
            <person name="Castillo D."/>
            <person name="Vandieken V."/>
            <person name="Chiang O."/>
            <person name="Middelboe M."/>
        </authorList>
    </citation>
    <scope>NUCLEOTIDE SEQUENCE [LARGE SCALE GENOMIC DNA]</scope>
    <source>
        <strain evidence="2 4">65.10M</strain>
    </source>
</reference>
<dbReference type="EMBL" id="QLTR01000004">
    <property type="protein sequence ID" value="RAS67710.1"/>
    <property type="molecule type" value="Genomic_DNA"/>
</dbReference>
<keyword evidence="4" id="KW-1185">Reference proteome</keyword>
<evidence type="ECO:0000259" key="1">
    <source>
        <dbReference type="Pfam" id="PF13521"/>
    </source>
</evidence>
<dbReference type="RefSeq" id="WP_102967821.1">
    <property type="nucleotide sequence ID" value="NZ_POSM01000003.1"/>
</dbReference>